<comment type="caution">
    <text evidence="3">The sequence shown here is derived from an EMBL/GenBank/DDBJ whole genome shotgun (WGS) entry which is preliminary data.</text>
</comment>
<evidence type="ECO:0008006" key="5">
    <source>
        <dbReference type="Google" id="ProtNLM"/>
    </source>
</evidence>
<evidence type="ECO:0000256" key="1">
    <source>
        <dbReference type="SAM" id="MobiDB-lite"/>
    </source>
</evidence>
<keyword evidence="4" id="KW-1185">Reference proteome</keyword>
<name>A0ABS6V3Q6_9SPHN</name>
<evidence type="ECO:0000256" key="2">
    <source>
        <dbReference type="SAM" id="SignalP"/>
    </source>
</evidence>
<organism evidence="3 4">
    <name type="scientific">Sphingomicrobium clamense</name>
    <dbReference type="NCBI Taxonomy" id="2851013"/>
    <lineage>
        <taxon>Bacteria</taxon>
        <taxon>Pseudomonadati</taxon>
        <taxon>Pseudomonadota</taxon>
        <taxon>Alphaproteobacteria</taxon>
        <taxon>Sphingomonadales</taxon>
        <taxon>Sphingomonadaceae</taxon>
        <taxon>Sphingomicrobium</taxon>
    </lineage>
</organism>
<dbReference type="RefSeq" id="WP_218632205.1">
    <property type="nucleotide sequence ID" value="NZ_JAHVAH010000001.1"/>
</dbReference>
<keyword evidence="2" id="KW-0732">Signal</keyword>
<gene>
    <name evidence="3" type="ORF">KTQ36_02605</name>
</gene>
<proteinExistence type="predicted"/>
<sequence>MTTIAMLMALLVQDAPADPPTDTPTPIPDPIVLPAPAPTSTQPTTPAPAPIAAPVRQATPDPQDLGNPVIRIPTQPKPELIYEPIDTAEEYVAVEQEATAFARWLDRDPAVRAQFDAFKTYLASQGVGDVIPVWQLTRTASSWRRCGAPPLEVPPNYMWPGLARTLRYVRDQVVPVTGEIEAVSVYRNPLLNSCAGGSARSAHRAGLAVDMVPRWNFDRADLMRRLCHAHAEGGRAEDVGFGFYVGLRFHIDTAGYRSWGVDPSSASCARALALREAARYSTDGGE</sequence>
<feature type="signal peptide" evidence="2">
    <location>
        <begin position="1"/>
        <end position="17"/>
    </location>
</feature>
<dbReference type="EMBL" id="JAHVAH010000001">
    <property type="protein sequence ID" value="MBW0144186.1"/>
    <property type="molecule type" value="Genomic_DNA"/>
</dbReference>
<accession>A0ABS6V3Q6</accession>
<protein>
    <recommendedName>
        <fullName evidence="5">Peptidase M15A C-terminal domain-containing protein</fullName>
    </recommendedName>
</protein>
<evidence type="ECO:0000313" key="3">
    <source>
        <dbReference type="EMBL" id="MBW0144186.1"/>
    </source>
</evidence>
<evidence type="ECO:0000313" key="4">
    <source>
        <dbReference type="Proteomes" id="UP000698028"/>
    </source>
</evidence>
<reference evidence="3 4" key="1">
    <citation type="submission" date="2021-07" db="EMBL/GenBank/DDBJ databases">
        <title>The draft genome sequence of Sphingomicrobium sp. B8.</title>
        <authorList>
            <person name="Mu L."/>
        </authorList>
    </citation>
    <scope>NUCLEOTIDE SEQUENCE [LARGE SCALE GENOMIC DNA]</scope>
    <source>
        <strain evidence="3 4">B8</strain>
    </source>
</reference>
<feature type="region of interest" description="Disordered" evidence="1">
    <location>
        <begin position="15"/>
        <end position="69"/>
    </location>
</feature>
<feature type="chain" id="PRO_5046937807" description="Peptidase M15A C-terminal domain-containing protein" evidence="2">
    <location>
        <begin position="18"/>
        <end position="286"/>
    </location>
</feature>
<dbReference type="Proteomes" id="UP000698028">
    <property type="component" value="Unassembled WGS sequence"/>
</dbReference>
<feature type="compositionally biased region" description="Pro residues" evidence="1">
    <location>
        <begin position="17"/>
        <end position="37"/>
    </location>
</feature>